<keyword evidence="5" id="KW-0804">Transcription</keyword>
<dbReference type="InterPro" id="IPR013249">
    <property type="entry name" value="RNA_pol_sigma70_r4_t2"/>
</dbReference>
<reference evidence="9" key="1">
    <citation type="submission" date="2016-10" db="EMBL/GenBank/DDBJ databases">
        <authorList>
            <person name="Varghese N."/>
            <person name="Submissions S."/>
        </authorList>
    </citation>
    <scope>NUCLEOTIDE SEQUENCE [LARGE SCALE GENOMIC DNA]</scope>
    <source>
        <strain evidence="9">DSM 25811 / CCM 8410 / LMG 26954 / E90</strain>
    </source>
</reference>
<dbReference type="InterPro" id="IPR014284">
    <property type="entry name" value="RNA_pol_sigma-70_dom"/>
</dbReference>
<dbReference type="RefSeq" id="WP_176954423.1">
    <property type="nucleotide sequence ID" value="NZ_FMZO01000007.1"/>
</dbReference>
<sequence length="197" mass="23164">MESKYTSYSEKDLFFLVAGGDEQAFAALFRRYYPILYKKALSYLKSEFWAEEIVQEVFVIVWKGKEQLVDIQNPAGWLHRLIWNKAIDRIRRRGAEVKAQYTLQQITEVATAALPADQREELLTALEKAVNQLSEQRKKVYLLRYKEDLGLEEIAGKLQLSRNSVRNYLAEATRQIRAYLLQHVDFYLVYCVCCYFL</sequence>
<dbReference type="GO" id="GO:0016987">
    <property type="term" value="F:sigma factor activity"/>
    <property type="evidence" value="ECO:0007669"/>
    <property type="project" value="UniProtKB-KW"/>
</dbReference>
<keyword evidence="3" id="KW-0731">Sigma factor</keyword>
<dbReference type="NCBIfam" id="TIGR02937">
    <property type="entry name" value="sigma70-ECF"/>
    <property type="match status" value="1"/>
</dbReference>
<dbReference type="PANTHER" id="PTHR43133">
    <property type="entry name" value="RNA POLYMERASE ECF-TYPE SIGMA FACTO"/>
    <property type="match status" value="1"/>
</dbReference>
<organism evidence="8 9">
    <name type="scientific">Niabella drilacis (strain DSM 25811 / CCM 8410 / CCUG 62505 / LMG 26954 / E90)</name>
    <dbReference type="NCBI Taxonomy" id="1285928"/>
    <lineage>
        <taxon>Bacteria</taxon>
        <taxon>Pseudomonadati</taxon>
        <taxon>Bacteroidota</taxon>
        <taxon>Chitinophagia</taxon>
        <taxon>Chitinophagales</taxon>
        <taxon>Chitinophagaceae</taxon>
        <taxon>Niabella</taxon>
    </lineage>
</organism>
<dbReference type="InterPro" id="IPR007627">
    <property type="entry name" value="RNA_pol_sigma70_r2"/>
</dbReference>
<dbReference type="InterPro" id="IPR036388">
    <property type="entry name" value="WH-like_DNA-bd_sf"/>
</dbReference>
<dbReference type="GO" id="GO:0003677">
    <property type="term" value="F:DNA binding"/>
    <property type="evidence" value="ECO:0007669"/>
    <property type="project" value="UniProtKB-KW"/>
</dbReference>
<keyword evidence="9" id="KW-1185">Reference proteome</keyword>
<dbReference type="EMBL" id="FMZO01000007">
    <property type="protein sequence ID" value="SDD26353.1"/>
    <property type="molecule type" value="Genomic_DNA"/>
</dbReference>
<dbReference type="CDD" id="cd06171">
    <property type="entry name" value="Sigma70_r4"/>
    <property type="match status" value="1"/>
</dbReference>
<evidence type="ECO:0000259" key="6">
    <source>
        <dbReference type="Pfam" id="PF04542"/>
    </source>
</evidence>
<accession>A0A1G6TBD8</accession>
<dbReference type="SUPFAM" id="SSF88946">
    <property type="entry name" value="Sigma2 domain of RNA polymerase sigma factors"/>
    <property type="match status" value="1"/>
</dbReference>
<dbReference type="PANTHER" id="PTHR43133:SF8">
    <property type="entry name" value="RNA POLYMERASE SIGMA FACTOR HI_1459-RELATED"/>
    <property type="match status" value="1"/>
</dbReference>
<gene>
    <name evidence="8" type="ORF">SAMN04487894_107159</name>
</gene>
<dbReference type="InterPro" id="IPR013324">
    <property type="entry name" value="RNA_pol_sigma_r3/r4-like"/>
</dbReference>
<dbReference type="STRING" id="1285928.SAMN04487894_107159"/>
<evidence type="ECO:0000256" key="4">
    <source>
        <dbReference type="ARBA" id="ARBA00023125"/>
    </source>
</evidence>
<dbReference type="AlphaFoldDB" id="A0A1G6TBD8"/>
<keyword evidence="2" id="KW-0805">Transcription regulation</keyword>
<feature type="domain" description="RNA polymerase sigma-70 region 2" evidence="6">
    <location>
        <begin position="28"/>
        <end position="94"/>
    </location>
</feature>
<dbReference type="GO" id="GO:0006352">
    <property type="term" value="P:DNA-templated transcription initiation"/>
    <property type="evidence" value="ECO:0007669"/>
    <property type="project" value="InterPro"/>
</dbReference>
<proteinExistence type="inferred from homology"/>
<dbReference type="Proteomes" id="UP000198757">
    <property type="component" value="Unassembled WGS sequence"/>
</dbReference>
<dbReference type="Pfam" id="PF08281">
    <property type="entry name" value="Sigma70_r4_2"/>
    <property type="match status" value="1"/>
</dbReference>
<evidence type="ECO:0000259" key="7">
    <source>
        <dbReference type="Pfam" id="PF08281"/>
    </source>
</evidence>
<dbReference type="Gene3D" id="1.10.1740.10">
    <property type="match status" value="1"/>
</dbReference>
<evidence type="ECO:0000313" key="9">
    <source>
        <dbReference type="Proteomes" id="UP000198757"/>
    </source>
</evidence>
<dbReference type="Pfam" id="PF04542">
    <property type="entry name" value="Sigma70_r2"/>
    <property type="match status" value="1"/>
</dbReference>
<evidence type="ECO:0000256" key="2">
    <source>
        <dbReference type="ARBA" id="ARBA00023015"/>
    </source>
</evidence>
<evidence type="ECO:0000256" key="5">
    <source>
        <dbReference type="ARBA" id="ARBA00023163"/>
    </source>
</evidence>
<dbReference type="InterPro" id="IPR013325">
    <property type="entry name" value="RNA_pol_sigma_r2"/>
</dbReference>
<dbReference type="SUPFAM" id="SSF88659">
    <property type="entry name" value="Sigma3 and sigma4 domains of RNA polymerase sigma factors"/>
    <property type="match status" value="1"/>
</dbReference>
<dbReference type="Gene3D" id="1.10.10.10">
    <property type="entry name" value="Winged helix-like DNA-binding domain superfamily/Winged helix DNA-binding domain"/>
    <property type="match status" value="1"/>
</dbReference>
<feature type="domain" description="RNA polymerase sigma factor 70 region 4 type 2" evidence="7">
    <location>
        <begin position="125"/>
        <end position="172"/>
    </location>
</feature>
<evidence type="ECO:0000313" key="8">
    <source>
        <dbReference type="EMBL" id="SDD26353.1"/>
    </source>
</evidence>
<comment type="similarity">
    <text evidence="1">Belongs to the sigma-70 factor family. ECF subfamily.</text>
</comment>
<keyword evidence="4" id="KW-0238">DNA-binding</keyword>
<dbReference type="InterPro" id="IPR039425">
    <property type="entry name" value="RNA_pol_sigma-70-like"/>
</dbReference>
<evidence type="ECO:0000256" key="3">
    <source>
        <dbReference type="ARBA" id="ARBA00023082"/>
    </source>
</evidence>
<protein>
    <submittedName>
        <fullName evidence="8">RNA polymerase sigma-70 factor, ECF subfamily</fullName>
    </submittedName>
</protein>
<evidence type="ECO:0000256" key="1">
    <source>
        <dbReference type="ARBA" id="ARBA00010641"/>
    </source>
</evidence>
<name>A0A1G6TBD8_NIADE</name>